<dbReference type="Gene3D" id="1.25.40.20">
    <property type="entry name" value="Ankyrin repeat-containing domain"/>
    <property type="match status" value="2"/>
</dbReference>
<dbReference type="PROSITE" id="PS50088">
    <property type="entry name" value="ANK_REPEAT"/>
    <property type="match status" value="1"/>
</dbReference>
<gene>
    <name evidence="5" type="ORF">MGAL_10B056403</name>
</gene>
<dbReference type="PANTHER" id="PTHR24198">
    <property type="entry name" value="ANKYRIN REPEAT AND PROTEIN KINASE DOMAIN-CONTAINING PROTEIN"/>
    <property type="match status" value="1"/>
</dbReference>
<dbReference type="AlphaFoldDB" id="A0A8B6EC89"/>
<evidence type="ECO:0000256" key="4">
    <source>
        <dbReference type="SAM" id="MobiDB-lite"/>
    </source>
</evidence>
<dbReference type="SMART" id="SM00248">
    <property type="entry name" value="ANK"/>
    <property type="match status" value="3"/>
</dbReference>
<dbReference type="Pfam" id="PF12796">
    <property type="entry name" value="Ank_2"/>
    <property type="match status" value="1"/>
</dbReference>
<evidence type="ECO:0000256" key="2">
    <source>
        <dbReference type="ARBA" id="ARBA00023043"/>
    </source>
</evidence>
<dbReference type="SUPFAM" id="SSF48403">
    <property type="entry name" value="Ankyrin repeat"/>
    <property type="match status" value="1"/>
</dbReference>
<feature type="compositionally biased region" description="Acidic residues" evidence="4">
    <location>
        <begin position="22"/>
        <end position="33"/>
    </location>
</feature>
<feature type="region of interest" description="Disordered" evidence="4">
    <location>
        <begin position="22"/>
        <end position="44"/>
    </location>
</feature>
<evidence type="ECO:0000256" key="1">
    <source>
        <dbReference type="ARBA" id="ARBA00022737"/>
    </source>
</evidence>
<accession>A0A8B6EC89</accession>
<evidence type="ECO:0000313" key="6">
    <source>
        <dbReference type="Proteomes" id="UP000596742"/>
    </source>
</evidence>
<keyword evidence="6" id="KW-1185">Reference proteome</keyword>
<evidence type="ECO:0000313" key="5">
    <source>
        <dbReference type="EMBL" id="VDI32018.1"/>
    </source>
</evidence>
<dbReference type="InterPro" id="IPR002110">
    <property type="entry name" value="Ankyrin_rpt"/>
</dbReference>
<dbReference type="Proteomes" id="UP000596742">
    <property type="component" value="Unassembled WGS sequence"/>
</dbReference>
<keyword evidence="2 3" id="KW-0040">ANK repeat</keyword>
<dbReference type="InterPro" id="IPR036770">
    <property type="entry name" value="Ankyrin_rpt-contain_sf"/>
</dbReference>
<dbReference type="PROSITE" id="PS50297">
    <property type="entry name" value="ANK_REP_REGION"/>
    <property type="match status" value="1"/>
</dbReference>
<feature type="non-terminal residue" evidence="5">
    <location>
        <position position="1"/>
    </location>
</feature>
<sequence>MSHESYTDDECTMSHESYTDDECTMNDESYTDDECTRSDESNTDDACTISNYGNTTLHIAARRGNLLIFEMQLALYNRAHRDPDKKNTNGDTILQSAIMGKNPEIVKCILDSTSVQPSVKNMNGDTALHSAARRGNLETLKLLLERSDVDLTEKNQLGNTPYDLVETYWVDSEEKQYAKEVLQ</sequence>
<dbReference type="PANTHER" id="PTHR24198:SF165">
    <property type="entry name" value="ANKYRIN REPEAT-CONTAINING PROTEIN-RELATED"/>
    <property type="match status" value="1"/>
</dbReference>
<proteinExistence type="predicted"/>
<feature type="repeat" description="ANK" evidence="3">
    <location>
        <begin position="123"/>
        <end position="147"/>
    </location>
</feature>
<keyword evidence="1" id="KW-0677">Repeat</keyword>
<organism evidence="5 6">
    <name type="scientific">Mytilus galloprovincialis</name>
    <name type="common">Mediterranean mussel</name>
    <dbReference type="NCBI Taxonomy" id="29158"/>
    <lineage>
        <taxon>Eukaryota</taxon>
        <taxon>Metazoa</taxon>
        <taxon>Spiralia</taxon>
        <taxon>Lophotrochozoa</taxon>
        <taxon>Mollusca</taxon>
        <taxon>Bivalvia</taxon>
        <taxon>Autobranchia</taxon>
        <taxon>Pteriomorphia</taxon>
        <taxon>Mytilida</taxon>
        <taxon>Mytiloidea</taxon>
        <taxon>Mytilidae</taxon>
        <taxon>Mytilinae</taxon>
        <taxon>Mytilus</taxon>
    </lineage>
</organism>
<dbReference type="OrthoDB" id="5946465at2759"/>
<reference evidence="5" key="1">
    <citation type="submission" date="2018-11" db="EMBL/GenBank/DDBJ databases">
        <authorList>
            <person name="Alioto T."/>
            <person name="Alioto T."/>
        </authorList>
    </citation>
    <scope>NUCLEOTIDE SEQUENCE</scope>
</reference>
<dbReference type="EMBL" id="UYJE01004857">
    <property type="protein sequence ID" value="VDI32018.1"/>
    <property type="molecule type" value="Genomic_DNA"/>
</dbReference>
<protein>
    <submittedName>
        <fullName evidence="5">Uncharacterized protein</fullName>
    </submittedName>
</protein>
<comment type="caution">
    <text evidence="5">The sequence shown here is derived from an EMBL/GenBank/DDBJ whole genome shotgun (WGS) entry which is preliminary data.</text>
</comment>
<evidence type="ECO:0000256" key="3">
    <source>
        <dbReference type="PROSITE-ProRule" id="PRU00023"/>
    </source>
</evidence>
<name>A0A8B6EC89_MYTGA</name>